<dbReference type="PANTHER" id="PTHR33337:SF40">
    <property type="entry name" value="CENP-V_GFA DOMAIN-CONTAINING PROTEIN-RELATED"/>
    <property type="match status" value="1"/>
</dbReference>
<accession>A0A4R6WPH4</accession>
<keyword evidence="2" id="KW-0479">Metal-binding</keyword>
<dbReference type="PANTHER" id="PTHR33337">
    <property type="entry name" value="GFA DOMAIN-CONTAINING PROTEIN"/>
    <property type="match status" value="1"/>
</dbReference>
<evidence type="ECO:0000256" key="1">
    <source>
        <dbReference type="ARBA" id="ARBA00005495"/>
    </source>
</evidence>
<feature type="domain" description="CENP-V/GFA" evidence="5">
    <location>
        <begin position="6"/>
        <end position="106"/>
    </location>
</feature>
<dbReference type="OrthoDB" id="9807246at2"/>
<protein>
    <recommendedName>
        <fullName evidence="5">CENP-V/GFA domain-containing protein</fullName>
    </recommendedName>
</protein>
<dbReference type="Gene3D" id="3.90.1590.10">
    <property type="entry name" value="glutathione-dependent formaldehyde- activating enzyme (gfa)"/>
    <property type="match status" value="1"/>
</dbReference>
<dbReference type="InterPro" id="IPR011057">
    <property type="entry name" value="Mss4-like_sf"/>
</dbReference>
<dbReference type="PROSITE" id="PS51891">
    <property type="entry name" value="CENP_V_GFA"/>
    <property type="match status" value="1"/>
</dbReference>
<sequence>MSEGFLTGRCACGAFRYCFDPTGAVTDYCHCETCRRWSGAPVTAWAQVPRDRFEILAGTTKTFRSSPAAERHFCPECGSPVYMSGGDTIGIMLGTVDDASGLSPTAHGFETARLAWLHIEDGLPRWPKAPPYDEK</sequence>
<organism evidence="6 7">
    <name type="scientific">Dongia mobilis</name>
    <dbReference type="NCBI Taxonomy" id="578943"/>
    <lineage>
        <taxon>Bacteria</taxon>
        <taxon>Pseudomonadati</taxon>
        <taxon>Pseudomonadota</taxon>
        <taxon>Alphaproteobacteria</taxon>
        <taxon>Rhodospirillales</taxon>
        <taxon>Dongiaceae</taxon>
        <taxon>Dongia</taxon>
    </lineage>
</organism>
<dbReference type="InterPro" id="IPR006913">
    <property type="entry name" value="CENP-V/GFA"/>
</dbReference>
<dbReference type="Pfam" id="PF04828">
    <property type="entry name" value="GFA"/>
    <property type="match status" value="1"/>
</dbReference>
<proteinExistence type="inferred from homology"/>
<comment type="caution">
    <text evidence="6">The sequence shown here is derived from an EMBL/GenBank/DDBJ whole genome shotgun (WGS) entry which is preliminary data.</text>
</comment>
<dbReference type="SUPFAM" id="SSF51316">
    <property type="entry name" value="Mss4-like"/>
    <property type="match status" value="1"/>
</dbReference>
<dbReference type="GO" id="GO:0046872">
    <property type="term" value="F:metal ion binding"/>
    <property type="evidence" value="ECO:0007669"/>
    <property type="project" value="UniProtKB-KW"/>
</dbReference>
<keyword evidence="3" id="KW-0862">Zinc</keyword>
<dbReference type="GO" id="GO:0016846">
    <property type="term" value="F:carbon-sulfur lyase activity"/>
    <property type="evidence" value="ECO:0007669"/>
    <property type="project" value="InterPro"/>
</dbReference>
<evidence type="ECO:0000313" key="7">
    <source>
        <dbReference type="Proteomes" id="UP000295783"/>
    </source>
</evidence>
<keyword evidence="4" id="KW-0456">Lyase</keyword>
<keyword evidence="7" id="KW-1185">Reference proteome</keyword>
<dbReference type="RefSeq" id="WP_133613926.1">
    <property type="nucleotide sequence ID" value="NZ_SNYW01000009.1"/>
</dbReference>
<dbReference type="EMBL" id="SNYW01000009">
    <property type="protein sequence ID" value="TDQ81369.1"/>
    <property type="molecule type" value="Genomic_DNA"/>
</dbReference>
<evidence type="ECO:0000256" key="3">
    <source>
        <dbReference type="ARBA" id="ARBA00022833"/>
    </source>
</evidence>
<evidence type="ECO:0000256" key="4">
    <source>
        <dbReference type="ARBA" id="ARBA00023239"/>
    </source>
</evidence>
<dbReference type="Proteomes" id="UP000295783">
    <property type="component" value="Unassembled WGS sequence"/>
</dbReference>
<evidence type="ECO:0000259" key="5">
    <source>
        <dbReference type="PROSITE" id="PS51891"/>
    </source>
</evidence>
<gene>
    <name evidence="6" type="ORF">A8950_2437</name>
</gene>
<evidence type="ECO:0000256" key="2">
    <source>
        <dbReference type="ARBA" id="ARBA00022723"/>
    </source>
</evidence>
<name>A0A4R6WPH4_9PROT</name>
<evidence type="ECO:0000313" key="6">
    <source>
        <dbReference type="EMBL" id="TDQ81369.1"/>
    </source>
</evidence>
<dbReference type="AlphaFoldDB" id="A0A4R6WPH4"/>
<comment type="similarity">
    <text evidence="1">Belongs to the Gfa family.</text>
</comment>
<reference evidence="6 7" key="1">
    <citation type="submission" date="2019-03" db="EMBL/GenBank/DDBJ databases">
        <title>Genomic Encyclopedia of Type Strains, Phase III (KMG-III): the genomes of soil and plant-associated and newly described type strains.</title>
        <authorList>
            <person name="Whitman W."/>
        </authorList>
    </citation>
    <scope>NUCLEOTIDE SEQUENCE [LARGE SCALE GENOMIC DNA]</scope>
    <source>
        <strain evidence="6 7">CGMCC 1.7660</strain>
    </source>
</reference>